<dbReference type="Pfam" id="PF00126">
    <property type="entry name" value="HTH_1"/>
    <property type="match status" value="1"/>
</dbReference>
<dbReference type="Pfam" id="PF03466">
    <property type="entry name" value="LysR_substrate"/>
    <property type="match status" value="1"/>
</dbReference>
<dbReference type="EMBL" id="FMYK01000001">
    <property type="protein sequence ID" value="SDB82195.1"/>
    <property type="molecule type" value="Genomic_DNA"/>
</dbReference>
<evidence type="ECO:0000256" key="1">
    <source>
        <dbReference type="ARBA" id="ARBA00009437"/>
    </source>
</evidence>
<evidence type="ECO:0000313" key="6">
    <source>
        <dbReference type="EMBL" id="SDB82195.1"/>
    </source>
</evidence>
<keyword evidence="2" id="KW-0805">Transcription regulation</keyword>
<dbReference type="Gene3D" id="3.40.190.290">
    <property type="match status" value="1"/>
</dbReference>
<dbReference type="InterPro" id="IPR036390">
    <property type="entry name" value="WH_DNA-bd_sf"/>
</dbReference>
<evidence type="ECO:0000313" key="7">
    <source>
        <dbReference type="Proteomes" id="UP000242317"/>
    </source>
</evidence>
<proteinExistence type="inferred from homology"/>
<evidence type="ECO:0000256" key="4">
    <source>
        <dbReference type="ARBA" id="ARBA00023163"/>
    </source>
</evidence>
<dbReference type="AlphaFoldDB" id="A0A1G6GKC5"/>
<accession>A0A1G6GKC5</accession>
<reference evidence="7" key="1">
    <citation type="submission" date="2016-09" db="EMBL/GenBank/DDBJ databases">
        <authorList>
            <person name="Varghese N."/>
            <person name="Submissions S."/>
        </authorList>
    </citation>
    <scope>NUCLEOTIDE SEQUENCE [LARGE SCALE GENOMIC DNA]</scope>
    <source>
        <strain evidence="7">ANC 3699</strain>
    </source>
</reference>
<dbReference type="PANTHER" id="PTHR30579">
    <property type="entry name" value="TRANSCRIPTIONAL REGULATOR"/>
    <property type="match status" value="1"/>
</dbReference>
<dbReference type="InterPro" id="IPR036388">
    <property type="entry name" value="WH-like_DNA-bd_sf"/>
</dbReference>
<keyword evidence="3" id="KW-0238">DNA-binding</keyword>
<dbReference type="GO" id="GO:0003700">
    <property type="term" value="F:DNA-binding transcription factor activity"/>
    <property type="evidence" value="ECO:0007669"/>
    <property type="project" value="InterPro"/>
</dbReference>
<gene>
    <name evidence="6" type="ORF">SAMN05421749_10169</name>
</gene>
<dbReference type="Gene3D" id="1.10.10.10">
    <property type="entry name" value="Winged helix-like DNA-binding domain superfamily/Winged helix DNA-binding domain"/>
    <property type="match status" value="1"/>
</dbReference>
<organism evidence="6 7">
    <name type="scientific">Acinetobacter marinus</name>
    <dbReference type="NCBI Taxonomy" id="281375"/>
    <lineage>
        <taxon>Bacteria</taxon>
        <taxon>Pseudomonadati</taxon>
        <taxon>Pseudomonadota</taxon>
        <taxon>Gammaproteobacteria</taxon>
        <taxon>Moraxellales</taxon>
        <taxon>Moraxellaceae</taxon>
        <taxon>Acinetobacter</taxon>
    </lineage>
</organism>
<dbReference type="InterPro" id="IPR050176">
    <property type="entry name" value="LTTR"/>
</dbReference>
<evidence type="ECO:0000256" key="2">
    <source>
        <dbReference type="ARBA" id="ARBA00023015"/>
    </source>
</evidence>
<keyword evidence="4" id="KW-0804">Transcription</keyword>
<feature type="domain" description="HTH lysR-type" evidence="5">
    <location>
        <begin position="2"/>
        <end position="58"/>
    </location>
</feature>
<dbReference type="PROSITE" id="PS50931">
    <property type="entry name" value="HTH_LYSR"/>
    <property type="match status" value="1"/>
</dbReference>
<dbReference type="InterPro" id="IPR017685">
    <property type="entry name" value="ArgP"/>
</dbReference>
<dbReference type="NCBIfam" id="NF009888">
    <property type="entry name" value="PRK13348.1"/>
    <property type="match status" value="1"/>
</dbReference>
<dbReference type="Proteomes" id="UP000242317">
    <property type="component" value="Unassembled WGS sequence"/>
</dbReference>
<dbReference type="OrthoDB" id="3252676at2"/>
<sequence>MLDSKQCDAFYAVIESGSFEHAAKKLNLTASAVSLRVQSLEKQLGLLLLNRTKPCTTTKSGQILLEHLRHTRLLEQNLHQELGGKIHDEFIQMSIAVNADTLATWILPLLHKILIKEKITLEFLIDDQDHTYQLLETGVVSACLSTQHKAMNGCEAKYLGAMQYKMYASKNFQSQWFADGVTRQSLRAAPAIIFNEKDQLHIDTLLKLFGLPKGTYPFFSIPTSESFVEAIHLGLGYGMAPVQQIEQLKYQHDLIEILPEACTEIPLYWHYWKKQSPALHILTQHLLEHAPSQIY</sequence>
<comment type="similarity">
    <text evidence="1">Belongs to the LysR transcriptional regulatory family.</text>
</comment>
<dbReference type="SUPFAM" id="SSF53850">
    <property type="entry name" value="Periplasmic binding protein-like II"/>
    <property type="match status" value="1"/>
</dbReference>
<protein>
    <submittedName>
        <fullName evidence="6">LysR family transcriptional regulator, chromosome initiation inhibitor</fullName>
    </submittedName>
</protein>
<evidence type="ECO:0000259" key="5">
    <source>
        <dbReference type="PROSITE" id="PS50931"/>
    </source>
</evidence>
<dbReference type="GO" id="GO:0003677">
    <property type="term" value="F:DNA binding"/>
    <property type="evidence" value="ECO:0007669"/>
    <property type="project" value="UniProtKB-KW"/>
</dbReference>
<name>A0A1G6GKC5_9GAMM</name>
<dbReference type="NCBIfam" id="NF002964">
    <property type="entry name" value="PRK03635.1"/>
    <property type="match status" value="1"/>
</dbReference>
<keyword evidence="7" id="KW-1185">Reference proteome</keyword>
<dbReference type="PANTHER" id="PTHR30579:SF2">
    <property type="entry name" value="HTH-TYPE TRANSCRIPTIONAL REGULATOR ARGP"/>
    <property type="match status" value="1"/>
</dbReference>
<dbReference type="InterPro" id="IPR000847">
    <property type="entry name" value="LysR_HTH_N"/>
</dbReference>
<dbReference type="RefSeq" id="WP_092614394.1">
    <property type="nucleotide sequence ID" value="NZ_FMYK01000001.1"/>
</dbReference>
<dbReference type="NCBIfam" id="TIGR03298">
    <property type="entry name" value="argP"/>
    <property type="match status" value="1"/>
</dbReference>
<evidence type="ECO:0000256" key="3">
    <source>
        <dbReference type="ARBA" id="ARBA00023125"/>
    </source>
</evidence>
<dbReference type="InterPro" id="IPR005119">
    <property type="entry name" value="LysR_subst-bd"/>
</dbReference>
<dbReference type="SUPFAM" id="SSF46785">
    <property type="entry name" value="Winged helix' DNA-binding domain"/>
    <property type="match status" value="1"/>
</dbReference>